<dbReference type="Proteomes" id="UP000663181">
    <property type="component" value="Chromosome"/>
</dbReference>
<gene>
    <name evidence="1" type="ORF">ISN74_06710</name>
</gene>
<reference evidence="1 2" key="1">
    <citation type="submission" date="2020-10" db="EMBL/GenBank/DDBJ databases">
        <title>Phylogeny of dyella-like bacteria.</title>
        <authorList>
            <person name="Fu J."/>
        </authorList>
    </citation>
    <scope>NUCLEOTIDE SEQUENCE [LARGE SCALE GENOMIC DNA]</scope>
    <source>
        <strain evidence="1 2">DHOB09</strain>
    </source>
</reference>
<keyword evidence="2" id="KW-1185">Reference proteome</keyword>
<dbReference type="InterPro" id="IPR021733">
    <property type="entry name" value="DUF3304"/>
</dbReference>
<evidence type="ECO:0000313" key="1">
    <source>
        <dbReference type="EMBL" id="QRN55026.1"/>
    </source>
</evidence>
<dbReference type="RefSeq" id="WP_188798597.1">
    <property type="nucleotide sequence ID" value="NZ_BMIZ01000001.1"/>
</dbReference>
<accession>A0ABX7GX42</accession>
<organism evidence="1 2">
    <name type="scientific">Dyella caseinilytica</name>
    <dbReference type="NCBI Taxonomy" id="1849581"/>
    <lineage>
        <taxon>Bacteria</taxon>
        <taxon>Pseudomonadati</taxon>
        <taxon>Pseudomonadota</taxon>
        <taxon>Gammaproteobacteria</taxon>
        <taxon>Lysobacterales</taxon>
        <taxon>Rhodanobacteraceae</taxon>
        <taxon>Dyella</taxon>
    </lineage>
</organism>
<proteinExistence type="predicted"/>
<name>A0ABX7GX42_9GAMM</name>
<dbReference type="Pfam" id="PF11745">
    <property type="entry name" value="DUF3304"/>
    <property type="match status" value="1"/>
</dbReference>
<evidence type="ECO:0000313" key="2">
    <source>
        <dbReference type="Proteomes" id="UP000663181"/>
    </source>
</evidence>
<dbReference type="EMBL" id="CP064030">
    <property type="protein sequence ID" value="QRN55026.1"/>
    <property type="molecule type" value="Genomic_DNA"/>
</dbReference>
<sequence length="181" mass="20199">MHHDHYRPMPAERFRKCTHIKAILRSQVLACIKKLPSAKSGWSSSLFFAARHPLTTQASLTRYFKPMFKPPAKFGVFIIHVTMLSGCFANDDTMSLDVVGYNHTNHDIGYFSVNSAGCPCIGKHEGGEKFTHCISIPSTYKSGMTVVLHWGGLEMGTPQQRAVEVPPYRPEDGGMFAVHFL</sequence>
<protein>
    <submittedName>
        <fullName evidence="1">DUF3304 domain-containing protein</fullName>
    </submittedName>
</protein>